<dbReference type="Pfam" id="PF18935">
    <property type="entry name" value="DUF5683"/>
    <property type="match status" value="1"/>
</dbReference>
<comment type="caution">
    <text evidence="3">The sequence shown here is derived from an EMBL/GenBank/DDBJ whole genome shotgun (WGS) entry which is preliminary data.</text>
</comment>
<dbReference type="InterPro" id="IPR043738">
    <property type="entry name" value="DUF5683"/>
</dbReference>
<protein>
    <recommendedName>
        <fullName evidence="2">DUF5683 domain-containing protein</fullName>
    </recommendedName>
</protein>
<dbReference type="RefSeq" id="WP_080319321.1">
    <property type="nucleotide sequence ID" value="NZ_MTBC01000007.1"/>
</dbReference>
<feature type="signal peptide" evidence="1">
    <location>
        <begin position="1"/>
        <end position="20"/>
    </location>
</feature>
<evidence type="ECO:0000313" key="4">
    <source>
        <dbReference type="Proteomes" id="UP000191680"/>
    </source>
</evidence>
<name>A0A1V6LQB7_9FLAO</name>
<reference evidence="3 4" key="1">
    <citation type="submission" date="2016-12" db="EMBL/GenBank/DDBJ databases">
        <authorList>
            <person name="Song W.-J."/>
            <person name="Kurnit D.M."/>
        </authorList>
    </citation>
    <scope>NUCLEOTIDE SEQUENCE [LARGE SCALE GENOMIC DNA]</scope>
    <source>
        <strain evidence="3 4">HSG9</strain>
    </source>
</reference>
<proteinExistence type="predicted"/>
<dbReference type="Proteomes" id="UP000191680">
    <property type="component" value="Unassembled WGS sequence"/>
</dbReference>
<keyword evidence="4" id="KW-1185">Reference proteome</keyword>
<feature type="domain" description="DUF5683" evidence="2">
    <location>
        <begin position="59"/>
        <end position="206"/>
    </location>
</feature>
<gene>
    <name evidence="3" type="ORF">BUL40_11050</name>
</gene>
<evidence type="ECO:0000313" key="3">
    <source>
        <dbReference type="EMBL" id="OQD42299.1"/>
    </source>
</evidence>
<evidence type="ECO:0000256" key="1">
    <source>
        <dbReference type="SAM" id="SignalP"/>
    </source>
</evidence>
<accession>A0A1V6LQB7</accession>
<feature type="chain" id="PRO_5012031397" description="DUF5683 domain-containing protein" evidence="1">
    <location>
        <begin position="21"/>
        <end position="206"/>
    </location>
</feature>
<keyword evidence="1" id="KW-0732">Signal</keyword>
<dbReference type="EMBL" id="MTBC01000007">
    <property type="protein sequence ID" value="OQD42299.1"/>
    <property type="molecule type" value="Genomic_DNA"/>
</dbReference>
<evidence type="ECO:0000259" key="2">
    <source>
        <dbReference type="Pfam" id="PF18935"/>
    </source>
</evidence>
<organism evidence="3 4">
    <name type="scientific">Croceivirga radicis</name>
    <dbReference type="NCBI Taxonomy" id="1929488"/>
    <lineage>
        <taxon>Bacteria</taxon>
        <taxon>Pseudomonadati</taxon>
        <taxon>Bacteroidota</taxon>
        <taxon>Flavobacteriia</taxon>
        <taxon>Flavobacteriales</taxon>
        <taxon>Flavobacteriaceae</taxon>
        <taxon>Croceivirga</taxon>
    </lineage>
</organism>
<dbReference type="OrthoDB" id="9813910at2"/>
<sequence>MNKSLLYIVLFIALTFSANAQTEKDSVVVSTPTDSITNAVAEKGIVVEEVFVAQKEINPLAPAKAAFYSAVVPGLGQIYNKKYWKAPIAWGLIGWGVYNYSTNNTNYKRFRTAFKRRKAGFSDDEFIANVSDSGLEDAQERAQENRDIWLLATIGFYALNIIDANVDAHLKQFNVSDQLSYDISPYLEANPLTGEPNYGVALLIKF</sequence>
<dbReference type="AlphaFoldDB" id="A0A1V6LQB7"/>